<evidence type="ECO:0000256" key="1">
    <source>
        <dbReference type="ARBA" id="ARBA00004571"/>
    </source>
</evidence>
<evidence type="ECO:0000256" key="2">
    <source>
        <dbReference type="ARBA" id="ARBA00011233"/>
    </source>
</evidence>
<evidence type="ECO:0000256" key="3">
    <source>
        <dbReference type="ARBA" id="ARBA00022448"/>
    </source>
</evidence>
<keyword evidence="4" id="KW-1134">Transmembrane beta strand</keyword>
<dbReference type="PANTHER" id="PTHR34501">
    <property type="entry name" value="PROTEIN YDDL-RELATED"/>
    <property type="match status" value="1"/>
</dbReference>
<reference evidence="13 14" key="1">
    <citation type="submission" date="2020-08" db="EMBL/GenBank/DDBJ databases">
        <title>Genome sequence of Diaphorobacter ruginosibacter DSM 27467T.</title>
        <authorList>
            <person name="Hyun D.-W."/>
            <person name="Bae J.-W."/>
        </authorList>
    </citation>
    <scope>NUCLEOTIDE SEQUENCE [LARGE SCALE GENOMIC DNA]</scope>
    <source>
        <strain evidence="13 14">DSM 27467</strain>
    </source>
</reference>
<keyword evidence="8" id="KW-0626">Porin</keyword>
<organism evidence="13 14">
    <name type="scientific">Diaphorobacter ruginosibacter</name>
    <dbReference type="NCBI Taxonomy" id="1715720"/>
    <lineage>
        <taxon>Bacteria</taxon>
        <taxon>Pseudomonadati</taxon>
        <taxon>Pseudomonadota</taxon>
        <taxon>Betaproteobacteria</taxon>
        <taxon>Burkholderiales</taxon>
        <taxon>Comamonadaceae</taxon>
        <taxon>Diaphorobacter</taxon>
    </lineage>
</organism>
<keyword evidence="3" id="KW-0813">Transport</keyword>
<evidence type="ECO:0000259" key="12">
    <source>
        <dbReference type="Pfam" id="PF13609"/>
    </source>
</evidence>
<dbReference type="SUPFAM" id="SSF56935">
    <property type="entry name" value="Porins"/>
    <property type="match status" value="1"/>
</dbReference>
<dbReference type="RefSeq" id="WP_187599479.1">
    <property type="nucleotide sequence ID" value="NZ_CP060714.1"/>
</dbReference>
<comment type="subcellular location">
    <subcellularLocation>
        <location evidence="1">Cell outer membrane</location>
        <topology evidence="1">Multi-pass membrane protein</topology>
    </subcellularLocation>
</comment>
<dbReference type="GO" id="GO:0006811">
    <property type="term" value="P:monoatomic ion transport"/>
    <property type="evidence" value="ECO:0007669"/>
    <property type="project" value="UniProtKB-KW"/>
</dbReference>
<keyword evidence="6 11" id="KW-0732">Signal</keyword>
<dbReference type="InterPro" id="IPR033900">
    <property type="entry name" value="Gram_neg_porin_domain"/>
</dbReference>
<evidence type="ECO:0000256" key="8">
    <source>
        <dbReference type="ARBA" id="ARBA00023114"/>
    </source>
</evidence>
<evidence type="ECO:0000313" key="14">
    <source>
        <dbReference type="Proteomes" id="UP000515811"/>
    </source>
</evidence>
<evidence type="ECO:0000256" key="5">
    <source>
        <dbReference type="ARBA" id="ARBA00022692"/>
    </source>
</evidence>
<dbReference type="Proteomes" id="UP000515811">
    <property type="component" value="Chromosome"/>
</dbReference>
<dbReference type="GO" id="GO:0009279">
    <property type="term" value="C:cell outer membrane"/>
    <property type="evidence" value="ECO:0007669"/>
    <property type="project" value="UniProtKB-SubCell"/>
</dbReference>
<feature type="chain" id="PRO_5028983532" evidence="11">
    <location>
        <begin position="19"/>
        <end position="161"/>
    </location>
</feature>
<dbReference type="CDD" id="cd00342">
    <property type="entry name" value="gram_neg_porins"/>
    <property type="match status" value="1"/>
</dbReference>
<evidence type="ECO:0000256" key="9">
    <source>
        <dbReference type="ARBA" id="ARBA00023136"/>
    </source>
</evidence>
<evidence type="ECO:0000256" key="7">
    <source>
        <dbReference type="ARBA" id="ARBA00023065"/>
    </source>
</evidence>
<accession>A0A7G9RT73</accession>
<evidence type="ECO:0000313" key="13">
    <source>
        <dbReference type="EMBL" id="QNN58798.1"/>
    </source>
</evidence>
<name>A0A7G9RT73_9BURK</name>
<evidence type="ECO:0000256" key="10">
    <source>
        <dbReference type="ARBA" id="ARBA00023237"/>
    </source>
</evidence>
<feature type="signal peptide" evidence="11">
    <location>
        <begin position="1"/>
        <end position="18"/>
    </location>
</feature>
<dbReference type="PANTHER" id="PTHR34501:SF9">
    <property type="entry name" value="MAJOR OUTER MEMBRANE PROTEIN P.IA"/>
    <property type="match status" value="1"/>
</dbReference>
<dbReference type="InterPro" id="IPR050298">
    <property type="entry name" value="Gram-neg_bact_OMP"/>
</dbReference>
<dbReference type="InterPro" id="IPR023614">
    <property type="entry name" value="Porin_dom_sf"/>
</dbReference>
<keyword evidence="14" id="KW-1185">Reference proteome</keyword>
<dbReference type="GO" id="GO:0015288">
    <property type="term" value="F:porin activity"/>
    <property type="evidence" value="ECO:0007669"/>
    <property type="project" value="UniProtKB-KW"/>
</dbReference>
<protein>
    <submittedName>
        <fullName evidence="13">Porin</fullName>
    </submittedName>
</protein>
<keyword evidence="7" id="KW-0406">Ion transport</keyword>
<dbReference type="AlphaFoldDB" id="A0A7G9RT73"/>
<dbReference type="KEGG" id="drg:H9K76_08310"/>
<keyword evidence="10" id="KW-0998">Cell outer membrane</keyword>
<dbReference type="GO" id="GO:0046930">
    <property type="term" value="C:pore complex"/>
    <property type="evidence" value="ECO:0007669"/>
    <property type="project" value="UniProtKB-KW"/>
</dbReference>
<evidence type="ECO:0000256" key="11">
    <source>
        <dbReference type="SAM" id="SignalP"/>
    </source>
</evidence>
<sequence>MKKIPMLLAGMAPLCVLAQGSVTIFGVVDTGVAYVKAGGKSVTALTNSGASYSRLGFRGSEDLGGGLKAGFWLEAPLSGDTGQGLNPATGFNFARRATVSLAGSFGELRLGQDYTASYYNPAWFDPFQGTGIGQPTAFMMLGSPIRIGNAVSYFLPRSLGG</sequence>
<feature type="domain" description="Porin" evidence="12">
    <location>
        <begin position="11"/>
        <end position="157"/>
    </location>
</feature>
<keyword evidence="5" id="KW-0812">Transmembrane</keyword>
<gene>
    <name evidence="13" type="ORF">H9K76_08310</name>
</gene>
<comment type="subunit">
    <text evidence="2">Homotrimer.</text>
</comment>
<keyword evidence="9" id="KW-0472">Membrane</keyword>
<evidence type="ECO:0000256" key="4">
    <source>
        <dbReference type="ARBA" id="ARBA00022452"/>
    </source>
</evidence>
<evidence type="ECO:0000256" key="6">
    <source>
        <dbReference type="ARBA" id="ARBA00022729"/>
    </source>
</evidence>
<dbReference type="EMBL" id="CP060714">
    <property type="protein sequence ID" value="QNN58798.1"/>
    <property type="molecule type" value="Genomic_DNA"/>
</dbReference>
<proteinExistence type="predicted"/>
<dbReference type="Pfam" id="PF13609">
    <property type="entry name" value="Porin_4"/>
    <property type="match status" value="1"/>
</dbReference>
<dbReference type="Gene3D" id="2.40.160.10">
    <property type="entry name" value="Porin"/>
    <property type="match status" value="1"/>
</dbReference>